<keyword evidence="5 8" id="KW-1133">Transmembrane helix</keyword>
<evidence type="ECO:0000256" key="2">
    <source>
        <dbReference type="ARBA" id="ARBA00007635"/>
    </source>
</evidence>
<feature type="domain" description="EamA" evidence="9">
    <location>
        <begin position="193"/>
        <end position="337"/>
    </location>
</feature>
<dbReference type="PANTHER" id="PTHR42920:SF23">
    <property type="entry name" value="EAMA DOMAIN-CONTAINING PROTEIN"/>
    <property type="match status" value="1"/>
</dbReference>
<evidence type="ECO:0000259" key="9">
    <source>
        <dbReference type="Pfam" id="PF00892"/>
    </source>
</evidence>
<evidence type="ECO:0000256" key="6">
    <source>
        <dbReference type="ARBA" id="ARBA00023136"/>
    </source>
</evidence>
<comment type="similarity">
    <text evidence="2">Belongs to the drug/metabolite transporter (DMT) superfamily. Plant drug/metabolite exporter (P-DME) (TC 2.A.7.4) family.</text>
</comment>
<evidence type="ECO:0000313" key="10">
    <source>
        <dbReference type="EMBL" id="KAI7845502.1"/>
    </source>
</evidence>
<evidence type="ECO:0000256" key="3">
    <source>
        <dbReference type="ARBA" id="ARBA00022475"/>
    </source>
</evidence>
<dbReference type="AlphaFoldDB" id="A0AAD5DXI4"/>
<dbReference type="InterPro" id="IPR051258">
    <property type="entry name" value="Diverse_Substrate_Transporter"/>
</dbReference>
<proteinExistence type="inferred from homology"/>
<feature type="transmembrane region" description="Helical" evidence="8">
    <location>
        <begin position="161"/>
        <end position="181"/>
    </location>
</feature>
<keyword evidence="4 8" id="KW-0812">Transmembrane</keyword>
<dbReference type="EMBL" id="JADXDR010000016">
    <property type="protein sequence ID" value="KAI7845502.1"/>
    <property type="molecule type" value="Genomic_DNA"/>
</dbReference>
<protein>
    <recommendedName>
        <fullName evidence="9">EamA domain-containing protein</fullName>
    </recommendedName>
</protein>
<evidence type="ECO:0000313" key="11">
    <source>
        <dbReference type="Proteomes" id="UP001205105"/>
    </source>
</evidence>
<keyword evidence="11" id="KW-1185">Reference proteome</keyword>
<evidence type="ECO:0000256" key="8">
    <source>
        <dbReference type="SAM" id="Phobius"/>
    </source>
</evidence>
<feature type="transmembrane region" description="Helical" evidence="8">
    <location>
        <begin position="230"/>
        <end position="249"/>
    </location>
</feature>
<feature type="transmembrane region" description="Helical" evidence="8">
    <location>
        <begin position="322"/>
        <end position="340"/>
    </location>
</feature>
<evidence type="ECO:0000256" key="1">
    <source>
        <dbReference type="ARBA" id="ARBA00004651"/>
    </source>
</evidence>
<feature type="transmembrane region" description="Helical" evidence="8">
    <location>
        <begin position="298"/>
        <end position="316"/>
    </location>
</feature>
<name>A0AAD5DXI4_9CHLO</name>
<dbReference type="InterPro" id="IPR037185">
    <property type="entry name" value="EmrE-like"/>
</dbReference>
<keyword evidence="6 8" id="KW-0472">Membrane</keyword>
<dbReference type="PANTHER" id="PTHR42920">
    <property type="entry name" value="OS03G0707200 PROTEIN-RELATED"/>
    <property type="match status" value="1"/>
</dbReference>
<keyword evidence="3" id="KW-1003">Cell membrane</keyword>
<organism evidence="10 11">
    <name type="scientific">Chlorella ohadii</name>
    <dbReference type="NCBI Taxonomy" id="2649997"/>
    <lineage>
        <taxon>Eukaryota</taxon>
        <taxon>Viridiplantae</taxon>
        <taxon>Chlorophyta</taxon>
        <taxon>core chlorophytes</taxon>
        <taxon>Trebouxiophyceae</taxon>
        <taxon>Chlorellales</taxon>
        <taxon>Chlorellaceae</taxon>
        <taxon>Chlorella clade</taxon>
        <taxon>Chlorella</taxon>
    </lineage>
</organism>
<comment type="caution">
    <text evidence="10">The sequence shown here is derived from an EMBL/GenBank/DDBJ whole genome shotgun (WGS) entry which is preliminary data.</text>
</comment>
<dbReference type="SUPFAM" id="SSF103481">
    <property type="entry name" value="Multidrug resistance efflux transporter EmrE"/>
    <property type="match status" value="2"/>
</dbReference>
<dbReference type="InterPro" id="IPR000620">
    <property type="entry name" value="EamA_dom"/>
</dbReference>
<accession>A0AAD5DXI4</accession>
<sequence>MVALLWGSYNPMLKVLYAQDGPPGPVAVMLFRGVIQASVLLAAYTWATRDTREGGSQGGSDTQQQQQQQQQQQHPAAEATAEQQQAGGGLVPAWAADLASKVPFTAIAASELGLWLFMATGIQTVGLQLTTATRAGFLIQATALLTPLLASFTGQKPSRNVWIGCMVALAGCLCIATDASAADPDDVAAFSLAGDAAILSSAFFFSLATVRLGTYARAIPAVELAAAKSLVLGGIALGTFGVAAAALAAEGAPLSDLWPGYDNPLAWGIMIWSALGPGALAAFLHAKGQSVVPPADAQVIFSTTPLWSLAFAFLLLGGEPMSSYTVAGGAAVVVAGVIASRKEGEGGKTSDNKSGKQA</sequence>
<feature type="compositionally biased region" description="Low complexity" evidence="7">
    <location>
        <begin position="59"/>
        <end position="82"/>
    </location>
</feature>
<gene>
    <name evidence="10" type="ORF">COHA_000925</name>
</gene>
<dbReference type="GO" id="GO:0005886">
    <property type="term" value="C:plasma membrane"/>
    <property type="evidence" value="ECO:0007669"/>
    <property type="project" value="UniProtKB-SubCell"/>
</dbReference>
<comment type="subcellular location">
    <subcellularLocation>
        <location evidence="1">Cell membrane</location>
        <topology evidence="1">Multi-pass membrane protein</topology>
    </subcellularLocation>
</comment>
<evidence type="ECO:0000256" key="7">
    <source>
        <dbReference type="SAM" id="MobiDB-lite"/>
    </source>
</evidence>
<feature type="transmembrane region" description="Helical" evidence="8">
    <location>
        <begin position="187"/>
        <end position="210"/>
    </location>
</feature>
<feature type="transmembrane region" description="Helical" evidence="8">
    <location>
        <begin position="26"/>
        <end position="47"/>
    </location>
</feature>
<dbReference type="Pfam" id="PF00892">
    <property type="entry name" value="EamA"/>
    <property type="match status" value="1"/>
</dbReference>
<feature type="region of interest" description="Disordered" evidence="7">
    <location>
        <begin position="51"/>
        <end position="82"/>
    </location>
</feature>
<evidence type="ECO:0000256" key="5">
    <source>
        <dbReference type="ARBA" id="ARBA00022989"/>
    </source>
</evidence>
<feature type="transmembrane region" description="Helical" evidence="8">
    <location>
        <begin position="269"/>
        <end position="286"/>
    </location>
</feature>
<reference evidence="10" key="1">
    <citation type="submission" date="2020-11" db="EMBL/GenBank/DDBJ databases">
        <title>Chlorella ohadii genome sequencing and assembly.</title>
        <authorList>
            <person name="Murik O."/>
            <person name="Treves H."/>
            <person name="Kedem I."/>
            <person name="Shotland Y."/>
            <person name="Kaplan A."/>
        </authorList>
    </citation>
    <scope>NUCLEOTIDE SEQUENCE</scope>
    <source>
        <strain evidence="10">1</strain>
    </source>
</reference>
<evidence type="ECO:0000256" key="4">
    <source>
        <dbReference type="ARBA" id="ARBA00022692"/>
    </source>
</evidence>
<dbReference type="Proteomes" id="UP001205105">
    <property type="component" value="Unassembled WGS sequence"/>
</dbReference>